<dbReference type="Pfam" id="PF00078">
    <property type="entry name" value="RVT_1"/>
    <property type="match status" value="1"/>
</dbReference>
<protein>
    <submittedName>
        <fullName evidence="3">Reverse transcriptase domain-containing protein</fullName>
    </submittedName>
</protein>
<dbReference type="Gene3D" id="3.10.10.10">
    <property type="entry name" value="HIV Type 1 Reverse Transcriptase, subunit A, domain 1"/>
    <property type="match status" value="1"/>
</dbReference>
<dbReference type="Proteomes" id="UP001151760">
    <property type="component" value="Unassembled WGS sequence"/>
</dbReference>
<organism evidence="3 4">
    <name type="scientific">Tanacetum coccineum</name>
    <dbReference type="NCBI Taxonomy" id="301880"/>
    <lineage>
        <taxon>Eukaryota</taxon>
        <taxon>Viridiplantae</taxon>
        <taxon>Streptophyta</taxon>
        <taxon>Embryophyta</taxon>
        <taxon>Tracheophyta</taxon>
        <taxon>Spermatophyta</taxon>
        <taxon>Magnoliopsida</taxon>
        <taxon>eudicotyledons</taxon>
        <taxon>Gunneridae</taxon>
        <taxon>Pentapetalae</taxon>
        <taxon>asterids</taxon>
        <taxon>campanulids</taxon>
        <taxon>Asterales</taxon>
        <taxon>Asteraceae</taxon>
        <taxon>Asteroideae</taxon>
        <taxon>Anthemideae</taxon>
        <taxon>Anthemidinae</taxon>
        <taxon>Tanacetum</taxon>
    </lineage>
</organism>
<name>A0ABQ5DXR4_9ASTR</name>
<evidence type="ECO:0000259" key="2">
    <source>
        <dbReference type="Pfam" id="PF00078"/>
    </source>
</evidence>
<gene>
    <name evidence="3" type="ORF">Tco_0952680</name>
</gene>
<dbReference type="PANTHER" id="PTHR24559">
    <property type="entry name" value="TRANSPOSON TY3-I GAG-POL POLYPROTEIN"/>
    <property type="match status" value="1"/>
</dbReference>
<reference evidence="3" key="2">
    <citation type="submission" date="2022-01" db="EMBL/GenBank/DDBJ databases">
        <authorList>
            <person name="Yamashiro T."/>
            <person name="Shiraishi A."/>
            <person name="Satake H."/>
            <person name="Nakayama K."/>
        </authorList>
    </citation>
    <scope>NUCLEOTIDE SEQUENCE</scope>
</reference>
<evidence type="ECO:0000313" key="3">
    <source>
        <dbReference type="EMBL" id="GJT43965.1"/>
    </source>
</evidence>
<evidence type="ECO:0000313" key="4">
    <source>
        <dbReference type="Proteomes" id="UP001151760"/>
    </source>
</evidence>
<dbReference type="InterPro" id="IPR043128">
    <property type="entry name" value="Rev_trsase/Diguanyl_cyclase"/>
</dbReference>
<proteinExistence type="predicted"/>
<dbReference type="GO" id="GO:0003964">
    <property type="term" value="F:RNA-directed DNA polymerase activity"/>
    <property type="evidence" value="ECO:0007669"/>
    <property type="project" value="UniProtKB-KW"/>
</dbReference>
<sequence length="657" mass="73789">MNEGMREHEEMEIFIREFRTTNELLLKEQNNLLCELKIKVHQLTKVMSDVLFSRHEVKGVTTRGGKITSEVTYDKETNEANDDHIEPSGFQHEKLEEACTVTMNERCSTVLLNKLPSKEKDQESFTIPCQIGNLHIDNALADLGASDDEVIFDMEQSMKNPSTKDDECYSTDDLDETINKETQVLLKNERLDLFLLNNLEKSITQMDQENCNSIVNEFIDDSEINKAIRSSAIEIDEKKLELKDFPSHLEYVRLSRLNYPKRKNNHSCSSWVSPIHFVPNKGGITVVLNDNNELIPSRTVTRWRVCFDYHKLNDTIQKDHFPLQFIDQMLERLSGNDNYCFLNGFSGFFQIPIAPEDQEKTTFTCPYGTFAYRRMPFGLCNAPATFQRCMTAIFHDMVEDFMEVFMDDFFVSGNSFKSCLANLDKMLARCKETNLVLNWEKCHFMVKEGIVLGHKISSSGIEVDKAKINVIAKLPYPTNVKGPVWGYDRLVSRAKVIENQIMAAPVIAISSDSSDKSVGSPPSRVILFGDIPTVIPSTSVVAQETSTTAPVISSAAPVVETAIVASPTGLCGLVPYSNSDSDSPDEMDSPEYITPLPVTSPFLCTDSSKASDSSDGPPSQDPYVSTVARWRSRVIARSSSPSDFPIALVTAPPRTHR</sequence>
<dbReference type="Gene3D" id="3.30.70.270">
    <property type="match status" value="1"/>
</dbReference>
<accession>A0ABQ5DXR4</accession>
<feature type="domain" description="Reverse transcriptase" evidence="2">
    <location>
        <begin position="300"/>
        <end position="456"/>
    </location>
</feature>
<dbReference type="InterPro" id="IPR053134">
    <property type="entry name" value="RNA-dir_DNA_polymerase"/>
</dbReference>
<evidence type="ECO:0000256" key="1">
    <source>
        <dbReference type="SAM" id="MobiDB-lite"/>
    </source>
</evidence>
<dbReference type="SUPFAM" id="SSF56672">
    <property type="entry name" value="DNA/RNA polymerases"/>
    <property type="match status" value="1"/>
</dbReference>
<dbReference type="CDD" id="cd01647">
    <property type="entry name" value="RT_LTR"/>
    <property type="match status" value="1"/>
</dbReference>
<feature type="region of interest" description="Disordered" evidence="1">
    <location>
        <begin position="604"/>
        <end position="625"/>
    </location>
</feature>
<keyword evidence="3" id="KW-0695">RNA-directed DNA polymerase</keyword>
<dbReference type="InterPro" id="IPR043502">
    <property type="entry name" value="DNA/RNA_pol_sf"/>
</dbReference>
<keyword evidence="3" id="KW-0548">Nucleotidyltransferase</keyword>
<dbReference type="EMBL" id="BQNB010015774">
    <property type="protein sequence ID" value="GJT43965.1"/>
    <property type="molecule type" value="Genomic_DNA"/>
</dbReference>
<keyword evidence="3" id="KW-0808">Transferase</keyword>
<comment type="caution">
    <text evidence="3">The sequence shown here is derived from an EMBL/GenBank/DDBJ whole genome shotgun (WGS) entry which is preliminary data.</text>
</comment>
<dbReference type="PANTHER" id="PTHR24559:SF444">
    <property type="entry name" value="REVERSE TRANSCRIPTASE DOMAIN-CONTAINING PROTEIN"/>
    <property type="match status" value="1"/>
</dbReference>
<reference evidence="3" key="1">
    <citation type="journal article" date="2022" name="Int. J. Mol. Sci.">
        <title>Draft Genome of Tanacetum Coccineum: Genomic Comparison of Closely Related Tanacetum-Family Plants.</title>
        <authorList>
            <person name="Yamashiro T."/>
            <person name="Shiraishi A."/>
            <person name="Nakayama K."/>
            <person name="Satake H."/>
        </authorList>
    </citation>
    <scope>NUCLEOTIDE SEQUENCE</scope>
</reference>
<dbReference type="InterPro" id="IPR000477">
    <property type="entry name" value="RT_dom"/>
</dbReference>
<feature type="compositionally biased region" description="Low complexity" evidence="1">
    <location>
        <begin position="611"/>
        <end position="622"/>
    </location>
</feature>
<keyword evidence="4" id="KW-1185">Reference proteome</keyword>